<dbReference type="Pfam" id="PF08668">
    <property type="entry name" value="HDOD"/>
    <property type="match status" value="1"/>
</dbReference>
<dbReference type="EMBL" id="CP001734">
    <property type="protein sequence ID" value="ACV69274.1"/>
    <property type="molecule type" value="Genomic_DNA"/>
</dbReference>
<dbReference type="PANTHER" id="PTHR33525:SF4">
    <property type="entry name" value="CYCLIC DI-GMP PHOSPHODIESTERASE CDGJ"/>
    <property type="match status" value="1"/>
</dbReference>
<sequence length="414" mass="45471">MSEDQIKSDGVADNVFVARQPVFDAFGEVWGYELLFRASGEASNAVVADGKNATSQVLIDGLAIVNQSVGPKAKKLINFDAECIVAGLGWGLPENSVIEILEHVPPSTEVVEECRHLSTRYELALDDYTGDSNFNDFLPYSSIVKVDVLALDRQGIQDIASRLNKSGLTLLAEKVEDREMYEFVCGLGFTLFQGFFFSRPKTLGMKKLSSSQISRLQILKAIEQEQEIERLVRIVQNDVAITYRLLNYINSVGFGLVQEISSVSHAMRLLGQRHVKSWLSALVLADFANHGEKLEIAHMSVVRGFFVASFSDDIPTTLPFDSLFLIGLFSLLDALLDQPMDAILDRLHLQAEMAAPLLGQASPVDPLLDIARGCEYGDWFAVKSSARALGASPGHIATIYNEALMRAQALLNAV</sequence>
<evidence type="ECO:0000313" key="3">
    <source>
        <dbReference type="Proteomes" id="UP000001052"/>
    </source>
</evidence>
<dbReference type="Proteomes" id="UP000001052">
    <property type="component" value="Chromosome"/>
</dbReference>
<gene>
    <name evidence="2" type="ordered locus">Dret_1990</name>
</gene>
<dbReference type="InterPro" id="IPR014408">
    <property type="entry name" value="dGMP_Pdiesterase_EAL/HD-GYP"/>
</dbReference>
<reference evidence="2 3" key="2">
    <citation type="journal article" date="2010" name="Stand. Genomic Sci.">
        <title>Complete genome sequence of Desulfohalobium retbaense type strain (HR(100)).</title>
        <authorList>
            <person name="Spring S."/>
            <person name="Nolan M."/>
            <person name="Lapidus A."/>
            <person name="Glavina Del Rio T."/>
            <person name="Copeland A."/>
            <person name="Tice H."/>
            <person name="Cheng J.F."/>
            <person name="Lucas S."/>
            <person name="Land M."/>
            <person name="Chen F."/>
            <person name="Bruce D."/>
            <person name="Goodwin L."/>
            <person name="Pitluck S."/>
            <person name="Ivanova N."/>
            <person name="Mavromatis K."/>
            <person name="Mikhailova N."/>
            <person name="Pati A."/>
            <person name="Chen A."/>
            <person name="Palaniappan K."/>
            <person name="Hauser L."/>
            <person name="Chang Y.J."/>
            <person name="Jeffries C.D."/>
            <person name="Munk C."/>
            <person name="Kiss H."/>
            <person name="Chain P."/>
            <person name="Han C."/>
            <person name="Brettin T."/>
            <person name="Detter J.C."/>
            <person name="Schuler E."/>
            <person name="Goker M."/>
            <person name="Rohde M."/>
            <person name="Bristow J."/>
            <person name="Eisen J.A."/>
            <person name="Markowitz V."/>
            <person name="Hugenholtz P."/>
            <person name="Kyrpides N.C."/>
            <person name="Klenk H.P."/>
        </authorList>
    </citation>
    <scope>NUCLEOTIDE SEQUENCE [LARGE SCALE GENOMIC DNA]</scope>
    <source>
        <strain evidence="2 3">DSM 5692</strain>
    </source>
</reference>
<protein>
    <submittedName>
        <fullName evidence="2">Diguanylate phosphodiesterase</fullName>
    </submittedName>
</protein>
<proteinExistence type="predicted"/>
<dbReference type="PROSITE" id="PS51833">
    <property type="entry name" value="HDOD"/>
    <property type="match status" value="1"/>
</dbReference>
<evidence type="ECO:0000259" key="1">
    <source>
        <dbReference type="PROSITE" id="PS51833"/>
    </source>
</evidence>
<dbReference type="STRING" id="485915.Dret_1990"/>
<reference evidence="3" key="1">
    <citation type="submission" date="2009-09" db="EMBL/GenBank/DDBJ databases">
        <title>The complete chromosome of Desulfohalobium retbaense DSM 5692.</title>
        <authorList>
            <consortium name="US DOE Joint Genome Institute (JGI-PGF)"/>
            <person name="Lucas S."/>
            <person name="Copeland A."/>
            <person name="Lapidus A."/>
            <person name="Glavina del Rio T."/>
            <person name="Dalin E."/>
            <person name="Tice H."/>
            <person name="Bruce D."/>
            <person name="Goodwin L."/>
            <person name="Pitluck S."/>
            <person name="Kyrpides N."/>
            <person name="Mavromatis K."/>
            <person name="Ivanova N."/>
            <person name="Mikhailova N."/>
            <person name="Munk A.C."/>
            <person name="Brettin T."/>
            <person name="Detter J.C."/>
            <person name="Han C."/>
            <person name="Tapia R."/>
            <person name="Larimer F."/>
            <person name="Land M."/>
            <person name="Hauser L."/>
            <person name="Markowitz V."/>
            <person name="Cheng J.-F."/>
            <person name="Hugenholtz P."/>
            <person name="Woyke T."/>
            <person name="Wu D."/>
            <person name="Spring S."/>
            <person name="Klenk H.-P."/>
            <person name="Eisen J.A."/>
        </authorList>
    </citation>
    <scope>NUCLEOTIDE SEQUENCE [LARGE SCALE GENOMIC DNA]</scope>
    <source>
        <strain evidence="3">DSM 5692</strain>
    </source>
</reference>
<dbReference type="PIRSF" id="PIRSF003180">
    <property type="entry name" value="DiGMPpdiest_YuxH"/>
    <property type="match status" value="1"/>
</dbReference>
<evidence type="ECO:0000313" key="2">
    <source>
        <dbReference type="EMBL" id="ACV69274.1"/>
    </source>
</evidence>
<dbReference type="KEGG" id="drt:Dret_1990"/>
<dbReference type="InterPro" id="IPR052340">
    <property type="entry name" value="RNase_Y/CdgJ"/>
</dbReference>
<dbReference type="AlphaFoldDB" id="C8X4Q1"/>
<feature type="domain" description="HDOD" evidence="1">
    <location>
        <begin position="208"/>
        <end position="395"/>
    </location>
</feature>
<dbReference type="RefSeq" id="WP_015752417.1">
    <property type="nucleotide sequence ID" value="NC_013223.1"/>
</dbReference>
<dbReference type="Gene3D" id="3.20.20.450">
    <property type="entry name" value="EAL domain"/>
    <property type="match status" value="1"/>
</dbReference>
<dbReference type="PANTHER" id="PTHR33525">
    <property type="match status" value="1"/>
</dbReference>
<dbReference type="SUPFAM" id="SSF141868">
    <property type="entry name" value="EAL domain-like"/>
    <property type="match status" value="1"/>
</dbReference>
<dbReference type="SUPFAM" id="SSF109604">
    <property type="entry name" value="HD-domain/PDEase-like"/>
    <property type="match status" value="1"/>
</dbReference>
<dbReference type="Gene3D" id="1.10.3210.10">
    <property type="entry name" value="Hypothetical protein af1432"/>
    <property type="match status" value="1"/>
</dbReference>
<dbReference type="eggNOG" id="COG3434">
    <property type="taxonomic scope" value="Bacteria"/>
</dbReference>
<dbReference type="OrthoDB" id="9804751at2"/>
<name>C8X4Q1_DESRD</name>
<accession>C8X4Q1</accession>
<dbReference type="InterPro" id="IPR013976">
    <property type="entry name" value="HDOD"/>
</dbReference>
<keyword evidence="3" id="KW-1185">Reference proteome</keyword>
<dbReference type="HOGENOM" id="CLU_044951_2_0_7"/>
<dbReference type="SMART" id="SM00052">
    <property type="entry name" value="EAL"/>
    <property type="match status" value="1"/>
</dbReference>
<dbReference type="InterPro" id="IPR001633">
    <property type="entry name" value="EAL_dom"/>
</dbReference>
<organism evidence="2 3">
    <name type="scientific">Desulfohalobium retbaense (strain ATCC 49708 / DSM 5692 / JCM 16813 / HR100)</name>
    <dbReference type="NCBI Taxonomy" id="485915"/>
    <lineage>
        <taxon>Bacteria</taxon>
        <taxon>Pseudomonadati</taxon>
        <taxon>Thermodesulfobacteriota</taxon>
        <taxon>Desulfovibrionia</taxon>
        <taxon>Desulfovibrionales</taxon>
        <taxon>Desulfohalobiaceae</taxon>
        <taxon>Desulfohalobium</taxon>
    </lineage>
</organism>
<dbReference type="InterPro" id="IPR035919">
    <property type="entry name" value="EAL_sf"/>
</dbReference>